<dbReference type="Proteomes" id="UP001595921">
    <property type="component" value="Unassembled WGS sequence"/>
</dbReference>
<dbReference type="Pfam" id="PF19125">
    <property type="entry name" value="DUF5809"/>
    <property type="match status" value="1"/>
</dbReference>
<comment type="caution">
    <text evidence="1">The sequence shown here is derived from an EMBL/GenBank/DDBJ whole genome shotgun (WGS) entry which is preliminary data.</text>
</comment>
<proteinExistence type="predicted"/>
<keyword evidence="2" id="KW-1185">Reference proteome</keyword>
<evidence type="ECO:0000313" key="2">
    <source>
        <dbReference type="Proteomes" id="UP001595921"/>
    </source>
</evidence>
<evidence type="ECO:0000313" key="1">
    <source>
        <dbReference type="EMBL" id="MFC4358342.1"/>
    </source>
</evidence>
<accession>A0ABD5PBR0</accession>
<name>A0ABD5PBR0_9EURY</name>
<sequence>METEGVFAPETVEEAREQYENVGPAAQVVVRETVRAMAFDRKEYKERVTSDVVETARDALFASLLVVHVGDRAEFEAWCEDHPDYDVTEVGNENVERVVWHAAPFAGEVAAATFQEERTAAVGTLRRQAFGRIYRDRLGATNGAE</sequence>
<organism evidence="1 2">
    <name type="scientific">Halobium salinum</name>
    <dbReference type="NCBI Taxonomy" id="1364940"/>
    <lineage>
        <taxon>Archaea</taxon>
        <taxon>Methanobacteriati</taxon>
        <taxon>Methanobacteriota</taxon>
        <taxon>Stenosarchaea group</taxon>
        <taxon>Halobacteria</taxon>
        <taxon>Halobacteriales</taxon>
        <taxon>Haloferacaceae</taxon>
        <taxon>Halobium</taxon>
    </lineage>
</organism>
<dbReference type="EMBL" id="JBHSDS010000006">
    <property type="protein sequence ID" value="MFC4358342.1"/>
    <property type="molecule type" value="Genomic_DNA"/>
</dbReference>
<protein>
    <submittedName>
        <fullName evidence="1">DUF5809 family protein</fullName>
    </submittedName>
</protein>
<gene>
    <name evidence="1" type="ORF">ACFO0N_10330</name>
</gene>
<dbReference type="RefSeq" id="WP_267623966.1">
    <property type="nucleotide sequence ID" value="NZ_JAODIW010000008.1"/>
</dbReference>
<dbReference type="InterPro" id="IPR043832">
    <property type="entry name" value="DUF5809"/>
</dbReference>
<reference evidence="1 2" key="1">
    <citation type="journal article" date="2019" name="Int. J. Syst. Evol. Microbiol.">
        <title>The Global Catalogue of Microorganisms (GCM) 10K type strain sequencing project: providing services to taxonomists for standard genome sequencing and annotation.</title>
        <authorList>
            <consortium name="The Broad Institute Genomics Platform"/>
            <consortium name="The Broad Institute Genome Sequencing Center for Infectious Disease"/>
            <person name="Wu L."/>
            <person name="Ma J."/>
        </authorList>
    </citation>
    <scope>NUCLEOTIDE SEQUENCE [LARGE SCALE GENOMIC DNA]</scope>
    <source>
        <strain evidence="1 2">CGMCC 1.12553</strain>
    </source>
</reference>
<dbReference type="AlphaFoldDB" id="A0ABD5PBR0"/>